<dbReference type="InterPro" id="IPR001965">
    <property type="entry name" value="Znf_PHD"/>
</dbReference>
<accession>A0ABN8QH62</accession>
<dbReference type="Gene3D" id="3.30.40.10">
    <property type="entry name" value="Zinc/RING finger domain, C3HC4 (zinc finger)"/>
    <property type="match status" value="1"/>
</dbReference>
<evidence type="ECO:0000256" key="2">
    <source>
        <dbReference type="ARBA" id="ARBA00022771"/>
    </source>
</evidence>
<evidence type="ECO:0000259" key="4">
    <source>
        <dbReference type="SMART" id="SM00249"/>
    </source>
</evidence>
<dbReference type="SMART" id="SM00249">
    <property type="entry name" value="PHD"/>
    <property type="match status" value="1"/>
</dbReference>
<dbReference type="SUPFAM" id="SSF57903">
    <property type="entry name" value="FYVE/PHD zinc finger"/>
    <property type="match status" value="1"/>
</dbReference>
<evidence type="ECO:0000256" key="1">
    <source>
        <dbReference type="ARBA" id="ARBA00022723"/>
    </source>
</evidence>
<sequence>MKVYKVKGYLSSRVSRYPNSTSTFQVFCSIISGDTSENPGPSTNKLICPDCSRTIAKNHRSLTCSVCDLTYHIKCDNATLKDFKLIQRIVPMIWKCPICLHDISFDLNELPFASLSEESFNSMMRTDPLYNESSQCDSESDHLHEFAQEINTLPKDSSDESDLAPIDWFASNINSYYKRNLKIGHLNVNSIYGKVDEVIDLLNTCRFNIFS</sequence>
<proteinExistence type="predicted"/>
<name>A0ABN8QH62_9CNID</name>
<evidence type="ECO:0000313" key="6">
    <source>
        <dbReference type="Proteomes" id="UP001159427"/>
    </source>
</evidence>
<keyword evidence="3" id="KW-0862">Zinc</keyword>
<evidence type="ECO:0000256" key="3">
    <source>
        <dbReference type="ARBA" id="ARBA00022833"/>
    </source>
</evidence>
<keyword evidence="2" id="KW-0863">Zinc-finger</keyword>
<keyword evidence="6" id="KW-1185">Reference proteome</keyword>
<protein>
    <recommendedName>
        <fullName evidence="4">Zinc finger PHD-type domain-containing protein</fullName>
    </recommendedName>
</protein>
<dbReference type="EMBL" id="CALNXI010001301">
    <property type="protein sequence ID" value="CAH3163986.1"/>
    <property type="molecule type" value="Genomic_DNA"/>
</dbReference>
<evidence type="ECO:0000313" key="5">
    <source>
        <dbReference type="EMBL" id="CAH3163986.1"/>
    </source>
</evidence>
<dbReference type="CDD" id="cd15489">
    <property type="entry name" value="PHD_SF"/>
    <property type="match status" value="1"/>
</dbReference>
<dbReference type="InterPro" id="IPR019786">
    <property type="entry name" value="Zinc_finger_PHD-type_CS"/>
</dbReference>
<dbReference type="InterPro" id="IPR011011">
    <property type="entry name" value="Znf_FYVE_PHD"/>
</dbReference>
<feature type="domain" description="Zinc finger PHD-type" evidence="4">
    <location>
        <begin position="47"/>
        <end position="100"/>
    </location>
</feature>
<dbReference type="PROSITE" id="PS01359">
    <property type="entry name" value="ZF_PHD_1"/>
    <property type="match status" value="1"/>
</dbReference>
<comment type="caution">
    <text evidence="5">The sequence shown here is derived from an EMBL/GenBank/DDBJ whole genome shotgun (WGS) entry which is preliminary data.</text>
</comment>
<gene>
    <name evidence="5" type="ORF">PEVE_00004826</name>
</gene>
<dbReference type="Proteomes" id="UP001159427">
    <property type="component" value="Unassembled WGS sequence"/>
</dbReference>
<reference evidence="5 6" key="1">
    <citation type="submission" date="2022-05" db="EMBL/GenBank/DDBJ databases">
        <authorList>
            <consortium name="Genoscope - CEA"/>
            <person name="William W."/>
        </authorList>
    </citation>
    <scope>NUCLEOTIDE SEQUENCE [LARGE SCALE GENOMIC DNA]</scope>
</reference>
<dbReference type="InterPro" id="IPR013083">
    <property type="entry name" value="Znf_RING/FYVE/PHD"/>
</dbReference>
<organism evidence="5 6">
    <name type="scientific">Porites evermanni</name>
    <dbReference type="NCBI Taxonomy" id="104178"/>
    <lineage>
        <taxon>Eukaryota</taxon>
        <taxon>Metazoa</taxon>
        <taxon>Cnidaria</taxon>
        <taxon>Anthozoa</taxon>
        <taxon>Hexacorallia</taxon>
        <taxon>Scleractinia</taxon>
        <taxon>Fungiina</taxon>
        <taxon>Poritidae</taxon>
        <taxon>Porites</taxon>
    </lineage>
</organism>
<keyword evidence="1" id="KW-0479">Metal-binding</keyword>